<name>A0ABT7XHW5_9NEIS</name>
<dbReference type="EMBL" id="JAUEDK010000001">
    <property type="protein sequence ID" value="MDN0073363.1"/>
    <property type="molecule type" value="Genomic_DNA"/>
</dbReference>
<keyword evidence="4" id="KW-1185">Reference proteome</keyword>
<dbReference type="InterPro" id="IPR010653">
    <property type="entry name" value="NlpB/DapX"/>
</dbReference>
<protein>
    <submittedName>
        <fullName evidence="3">Outer membrane protein assembly factor BamC</fullName>
    </submittedName>
</protein>
<sequence>MKRNASVALLLSASLLAACSSTSEPLDKKLDYKTDGPKPQGASLEVPPDLTAPQIQNKYTIPGSGTASLAAMDKAEQQQAKAAPVPSADNSGVLSKVDNVAMQRDGNQRWLLVKGKSAAELWPQLKAFWQDNGFVIKSEEQDIGLMETDWAENRAKLPNDGLRKLMDAVGIGGVYSTPERDKFRIRLETTANGIEVYFSHRGMYETYIDEGKSETMWQPRPSDPQLEAAFLGRFMMRLGLNEDQARQEVKQADAPVKNARAQIEGDTLQVVDGFDRAWRRVGLALDRIGLTVNDRDRSKGLYFVKPAKNELDPKGKESGGFWSSLAFWKSSDDKDSTSIKEGAEYRVQVKDAGEGRSQVQLLDSTGSTLNNSLSKTVLSKLQSELQ</sequence>
<comment type="caution">
    <text evidence="3">The sequence shown here is derived from an EMBL/GenBank/DDBJ whole genome shotgun (WGS) entry which is preliminary data.</text>
</comment>
<dbReference type="RefSeq" id="WP_289827884.1">
    <property type="nucleotide sequence ID" value="NZ_JAUEDK010000001.1"/>
</dbReference>
<evidence type="ECO:0000313" key="4">
    <source>
        <dbReference type="Proteomes" id="UP001168540"/>
    </source>
</evidence>
<accession>A0ABT7XHW5</accession>
<feature type="compositionally biased region" description="Basic and acidic residues" evidence="1">
    <location>
        <begin position="26"/>
        <end position="36"/>
    </location>
</feature>
<dbReference type="Gene3D" id="3.30.310.170">
    <property type="entry name" value="Outer membrane protein assembly factor BamC"/>
    <property type="match status" value="1"/>
</dbReference>
<dbReference type="Proteomes" id="UP001168540">
    <property type="component" value="Unassembled WGS sequence"/>
</dbReference>
<evidence type="ECO:0000256" key="1">
    <source>
        <dbReference type="SAM" id="MobiDB-lite"/>
    </source>
</evidence>
<dbReference type="PROSITE" id="PS51257">
    <property type="entry name" value="PROKAR_LIPOPROTEIN"/>
    <property type="match status" value="1"/>
</dbReference>
<feature type="chain" id="PRO_5046744383" evidence="2">
    <location>
        <begin position="18"/>
        <end position="386"/>
    </location>
</feature>
<feature type="region of interest" description="Disordered" evidence="1">
    <location>
        <begin position="71"/>
        <end position="92"/>
    </location>
</feature>
<feature type="region of interest" description="Disordered" evidence="1">
    <location>
        <begin position="26"/>
        <end position="52"/>
    </location>
</feature>
<feature type="signal peptide" evidence="2">
    <location>
        <begin position="1"/>
        <end position="17"/>
    </location>
</feature>
<organism evidence="3 4">
    <name type="scientific">Crenobacter oryzisoli</name>
    <dbReference type="NCBI Taxonomy" id="3056844"/>
    <lineage>
        <taxon>Bacteria</taxon>
        <taxon>Pseudomonadati</taxon>
        <taxon>Pseudomonadota</taxon>
        <taxon>Betaproteobacteria</taxon>
        <taxon>Neisseriales</taxon>
        <taxon>Neisseriaceae</taxon>
        <taxon>Crenobacter</taxon>
    </lineage>
</organism>
<dbReference type="InterPro" id="IPR042268">
    <property type="entry name" value="BamC_C"/>
</dbReference>
<evidence type="ECO:0000256" key="2">
    <source>
        <dbReference type="SAM" id="SignalP"/>
    </source>
</evidence>
<evidence type="ECO:0000313" key="3">
    <source>
        <dbReference type="EMBL" id="MDN0073363.1"/>
    </source>
</evidence>
<dbReference type="Pfam" id="PF06804">
    <property type="entry name" value="Lipoprotein_18"/>
    <property type="match status" value="1"/>
</dbReference>
<keyword evidence="2" id="KW-0732">Signal</keyword>
<proteinExistence type="predicted"/>
<gene>
    <name evidence="3" type="primary">bamC</name>
    <name evidence="3" type="ORF">QU481_00425</name>
</gene>
<reference evidence="3" key="1">
    <citation type="submission" date="2023-06" db="EMBL/GenBank/DDBJ databases">
        <authorList>
            <person name="Zhang S."/>
        </authorList>
    </citation>
    <scope>NUCLEOTIDE SEQUENCE</scope>
    <source>
        <strain evidence="3">SG2303</strain>
    </source>
</reference>